<keyword evidence="6" id="KW-0547">Nucleotide-binding</keyword>
<dbReference type="InterPro" id="IPR017871">
    <property type="entry name" value="ABC_transporter-like_CS"/>
</dbReference>
<proteinExistence type="inferred from homology"/>
<keyword evidence="12" id="KW-1185">Reference proteome</keyword>
<dbReference type="CDD" id="cd03257">
    <property type="entry name" value="ABC_NikE_OppD_transporters"/>
    <property type="match status" value="1"/>
</dbReference>
<evidence type="ECO:0000256" key="4">
    <source>
        <dbReference type="ARBA" id="ARBA00022475"/>
    </source>
</evidence>
<keyword evidence="9" id="KW-0472">Membrane</keyword>
<comment type="caution">
    <text evidence="11">The sequence shown here is derived from an EMBL/GenBank/DDBJ whole genome shotgun (WGS) entry which is preliminary data.</text>
</comment>
<dbReference type="InterPro" id="IPR003439">
    <property type="entry name" value="ABC_transporter-like_ATP-bd"/>
</dbReference>
<evidence type="ECO:0000256" key="1">
    <source>
        <dbReference type="ARBA" id="ARBA00004417"/>
    </source>
</evidence>
<evidence type="ECO:0000256" key="8">
    <source>
        <dbReference type="ARBA" id="ARBA00022967"/>
    </source>
</evidence>
<evidence type="ECO:0000256" key="3">
    <source>
        <dbReference type="ARBA" id="ARBA00022448"/>
    </source>
</evidence>
<dbReference type="Proteomes" id="UP001199044">
    <property type="component" value="Unassembled WGS sequence"/>
</dbReference>
<evidence type="ECO:0000256" key="9">
    <source>
        <dbReference type="ARBA" id="ARBA00023136"/>
    </source>
</evidence>
<dbReference type="InterPro" id="IPR050388">
    <property type="entry name" value="ABC_Ni/Peptide_Import"/>
</dbReference>
<keyword evidence="8" id="KW-1278">Translocase</keyword>
<dbReference type="RefSeq" id="WP_225251186.1">
    <property type="nucleotide sequence ID" value="NZ_JAIWIU010000106.1"/>
</dbReference>
<organism evidence="11 12">
    <name type="scientific">Vibrio tritonius</name>
    <dbReference type="NCBI Taxonomy" id="1435069"/>
    <lineage>
        <taxon>Bacteria</taxon>
        <taxon>Pseudomonadati</taxon>
        <taxon>Pseudomonadota</taxon>
        <taxon>Gammaproteobacteria</taxon>
        <taxon>Vibrionales</taxon>
        <taxon>Vibrionaceae</taxon>
        <taxon>Vibrio</taxon>
    </lineage>
</organism>
<sequence>MQPIDSSRSILTLDNLSISIQGQTLVDSIHLSLSQGERVCLLGASGSGKSITAQAINGTLPPYCKVSGSIKVNGLDVAGQPVLARPADGRVATIFQDTFSALNPLMSVGKQLALSTHNRSSHELHDVLTQMHIDPTSDLLARLPSELSGGQRQRLCIALALLSGANVLVADEPTTALDVLSQKQVIDLLKQCCGLQHLCAHDEHLHGSPLSLLFITHDINVAAALCDRAIVIYQGKIVEQAPMQQLLKQPQHPYTQSLVQAVKSSRLTTQKNAQHTVENQTWDTTVTTAAMRAQA</sequence>
<dbReference type="InterPro" id="IPR027417">
    <property type="entry name" value="P-loop_NTPase"/>
</dbReference>
<comment type="subcellular location">
    <subcellularLocation>
        <location evidence="1">Cell inner membrane</location>
        <topology evidence="1">Peripheral membrane protein</topology>
    </subcellularLocation>
</comment>
<evidence type="ECO:0000256" key="7">
    <source>
        <dbReference type="ARBA" id="ARBA00022840"/>
    </source>
</evidence>
<reference evidence="12" key="1">
    <citation type="submission" date="2023-07" db="EMBL/GenBank/DDBJ databases">
        <title>Molecular identification of indigenous halophilic bacteria isolated from red sea cost, biodegradation of synthetic dyes and assessment of degraded metabolite toxicity.</title>
        <authorList>
            <person name="Chaieb K."/>
            <person name="Altayb H.N."/>
        </authorList>
    </citation>
    <scope>NUCLEOTIDE SEQUENCE [LARGE SCALE GENOMIC DNA]</scope>
    <source>
        <strain evidence="12">K20</strain>
    </source>
</reference>
<dbReference type="EMBL" id="JAIWIU010000106">
    <property type="protein sequence ID" value="MCA2017462.1"/>
    <property type="molecule type" value="Genomic_DNA"/>
</dbReference>
<gene>
    <name evidence="11" type="ORF">LDJ79_15160</name>
</gene>
<dbReference type="PANTHER" id="PTHR43297:SF14">
    <property type="entry name" value="ATPASE AAA-TYPE CORE DOMAIN-CONTAINING PROTEIN"/>
    <property type="match status" value="1"/>
</dbReference>
<protein>
    <submittedName>
        <fullName evidence="11">ABC transporter ATP-binding protein</fullName>
    </submittedName>
</protein>
<keyword evidence="7 11" id="KW-0067">ATP-binding</keyword>
<evidence type="ECO:0000313" key="11">
    <source>
        <dbReference type="EMBL" id="MCA2017462.1"/>
    </source>
</evidence>
<evidence type="ECO:0000256" key="5">
    <source>
        <dbReference type="ARBA" id="ARBA00022519"/>
    </source>
</evidence>
<keyword evidence="5" id="KW-0997">Cell inner membrane</keyword>
<evidence type="ECO:0000313" key="12">
    <source>
        <dbReference type="Proteomes" id="UP001199044"/>
    </source>
</evidence>
<evidence type="ECO:0000256" key="6">
    <source>
        <dbReference type="ARBA" id="ARBA00022741"/>
    </source>
</evidence>
<keyword evidence="4" id="KW-1003">Cell membrane</keyword>
<dbReference type="Gene3D" id="3.40.50.300">
    <property type="entry name" value="P-loop containing nucleotide triphosphate hydrolases"/>
    <property type="match status" value="1"/>
</dbReference>
<evidence type="ECO:0000256" key="2">
    <source>
        <dbReference type="ARBA" id="ARBA00005417"/>
    </source>
</evidence>
<dbReference type="SMART" id="SM00382">
    <property type="entry name" value="AAA"/>
    <property type="match status" value="1"/>
</dbReference>
<dbReference type="PROSITE" id="PS00211">
    <property type="entry name" value="ABC_TRANSPORTER_1"/>
    <property type="match status" value="1"/>
</dbReference>
<keyword evidence="3" id="KW-0813">Transport</keyword>
<dbReference type="PROSITE" id="PS50893">
    <property type="entry name" value="ABC_TRANSPORTER_2"/>
    <property type="match status" value="1"/>
</dbReference>
<dbReference type="InterPro" id="IPR013563">
    <property type="entry name" value="Oligopep_ABC_C"/>
</dbReference>
<dbReference type="PANTHER" id="PTHR43297">
    <property type="entry name" value="OLIGOPEPTIDE TRANSPORT ATP-BINDING PROTEIN APPD"/>
    <property type="match status" value="1"/>
</dbReference>
<dbReference type="Pfam" id="PF08352">
    <property type="entry name" value="oligo_HPY"/>
    <property type="match status" value="1"/>
</dbReference>
<dbReference type="GO" id="GO:0005524">
    <property type="term" value="F:ATP binding"/>
    <property type="evidence" value="ECO:0007669"/>
    <property type="project" value="UniProtKB-KW"/>
</dbReference>
<name>A0ABS7YP45_9VIBR</name>
<comment type="similarity">
    <text evidence="2">Belongs to the ABC transporter superfamily.</text>
</comment>
<dbReference type="SUPFAM" id="SSF52540">
    <property type="entry name" value="P-loop containing nucleoside triphosphate hydrolases"/>
    <property type="match status" value="1"/>
</dbReference>
<evidence type="ECO:0000259" key="10">
    <source>
        <dbReference type="PROSITE" id="PS50893"/>
    </source>
</evidence>
<dbReference type="Pfam" id="PF00005">
    <property type="entry name" value="ABC_tran"/>
    <property type="match status" value="1"/>
</dbReference>
<dbReference type="InterPro" id="IPR003593">
    <property type="entry name" value="AAA+_ATPase"/>
</dbReference>
<accession>A0ABS7YP45</accession>
<feature type="domain" description="ABC transporter" evidence="10">
    <location>
        <begin position="11"/>
        <end position="259"/>
    </location>
</feature>